<dbReference type="PANTHER" id="PTHR39624:SF2">
    <property type="entry name" value="OSMC-LIKE PROTEIN"/>
    <property type="match status" value="1"/>
</dbReference>
<dbReference type="Proteomes" id="UP000076967">
    <property type="component" value="Unassembled WGS sequence"/>
</dbReference>
<reference evidence="1 2" key="1">
    <citation type="submission" date="2016-03" db="EMBL/GenBank/DDBJ databases">
        <title>Draft genome sequence of Paenibacillus glacialis DSM 22343.</title>
        <authorList>
            <person name="Shin S.-K."/>
            <person name="Yi H."/>
        </authorList>
    </citation>
    <scope>NUCLEOTIDE SEQUENCE [LARGE SCALE GENOMIC DNA]</scope>
    <source>
        <strain evidence="1 2">DSM 22343</strain>
    </source>
</reference>
<dbReference type="InterPro" id="IPR015946">
    <property type="entry name" value="KH_dom-like_a/b"/>
</dbReference>
<keyword evidence="2" id="KW-1185">Reference proteome</keyword>
<proteinExistence type="predicted"/>
<evidence type="ECO:0000313" key="2">
    <source>
        <dbReference type="Proteomes" id="UP000076967"/>
    </source>
</evidence>
<dbReference type="Pfam" id="PF02566">
    <property type="entry name" value="OsmC"/>
    <property type="match status" value="1"/>
</dbReference>
<organism evidence="1 2">
    <name type="scientific">Paenibacillus glacialis</name>
    <dbReference type="NCBI Taxonomy" id="494026"/>
    <lineage>
        <taxon>Bacteria</taxon>
        <taxon>Bacillati</taxon>
        <taxon>Bacillota</taxon>
        <taxon>Bacilli</taxon>
        <taxon>Bacillales</taxon>
        <taxon>Paenibacillaceae</taxon>
        <taxon>Paenibacillus</taxon>
    </lineage>
</organism>
<dbReference type="RefSeq" id="WP_068538110.1">
    <property type="nucleotide sequence ID" value="NZ_LVJH01000074.1"/>
</dbReference>
<evidence type="ECO:0000313" key="1">
    <source>
        <dbReference type="EMBL" id="OAB32949.1"/>
    </source>
</evidence>
<dbReference type="STRING" id="494026.PGLA_26070"/>
<dbReference type="SUPFAM" id="SSF82784">
    <property type="entry name" value="OsmC-like"/>
    <property type="match status" value="1"/>
</dbReference>
<accession>A0A168C0P6</accession>
<dbReference type="EMBL" id="LVJH01000074">
    <property type="protein sequence ID" value="OAB32949.1"/>
    <property type="molecule type" value="Genomic_DNA"/>
</dbReference>
<dbReference type="AlphaFoldDB" id="A0A168C0P6"/>
<dbReference type="OrthoDB" id="9804010at2"/>
<evidence type="ECO:0008006" key="3">
    <source>
        <dbReference type="Google" id="ProtNLM"/>
    </source>
</evidence>
<dbReference type="InterPro" id="IPR003718">
    <property type="entry name" value="OsmC/Ohr_fam"/>
</dbReference>
<comment type="caution">
    <text evidence="1">The sequence shown here is derived from an EMBL/GenBank/DDBJ whole genome shotgun (WGS) entry which is preliminary data.</text>
</comment>
<sequence>MKIYLERVKRFLHVAHAQNRTVTVDQSVERGGEDLGFRPTELWLIGLSSCSVMTLLRYAEQHALPLTDVSVTAEDTVDQNGDISAIDFRVTFTGELTTKQKVTLLQHVKNNCKVLRTVGPHITISYNESDPTDAPMAVSSCTLEGGNCCT</sequence>
<dbReference type="PANTHER" id="PTHR39624">
    <property type="entry name" value="PROTEIN INVOLVED IN RIMO-MEDIATED BETA-METHYLTHIOLATION OF RIBOSOMAL PROTEIN S12 YCAO"/>
    <property type="match status" value="1"/>
</dbReference>
<gene>
    <name evidence="1" type="ORF">PGLA_26070</name>
</gene>
<dbReference type="Gene3D" id="3.30.300.20">
    <property type="match status" value="1"/>
</dbReference>
<name>A0A168C0P6_9BACL</name>
<protein>
    <recommendedName>
        <fullName evidence="3">Osmotically inducible protein OsmC</fullName>
    </recommendedName>
</protein>
<dbReference type="InterPro" id="IPR036102">
    <property type="entry name" value="OsmC/Ohrsf"/>
</dbReference>